<organism evidence="1 2">
    <name type="scientific">Roseibium alexandrii (strain DSM 17067 / NCIMB 14079 / DFL-11)</name>
    <name type="common">Labrenzia alexandrii</name>
    <dbReference type="NCBI Taxonomy" id="244592"/>
    <lineage>
        <taxon>Bacteria</taxon>
        <taxon>Pseudomonadati</taxon>
        <taxon>Pseudomonadota</taxon>
        <taxon>Alphaproteobacteria</taxon>
        <taxon>Hyphomicrobiales</taxon>
        <taxon>Stappiaceae</taxon>
        <taxon>Roseibium</taxon>
    </lineage>
</organism>
<dbReference type="EMBL" id="ACCU02000001">
    <property type="protein sequence ID" value="RMX61920.1"/>
    <property type="molecule type" value="Genomic_DNA"/>
</dbReference>
<protein>
    <submittedName>
        <fullName evidence="1">Uncharacterized protein</fullName>
    </submittedName>
</protein>
<accession>A0A5E8UXN2</accession>
<reference evidence="1 2" key="2">
    <citation type="submission" date="2013-04" db="EMBL/GenBank/DDBJ databases">
        <authorList>
            <person name="Fiebig A."/>
            <person name="Pradella S."/>
            <person name="Wagner-Doebler I."/>
        </authorList>
    </citation>
    <scope>NUCLEOTIDE SEQUENCE [LARGE SCALE GENOMIC DNA]</scope>
    <source>
        <strain evidence="2">DSM 17067 / NCIMB 14079 / DFL-11</strain>
    </source>
</reference>
<comment type="caution">
    <text evidence="1">The sequence shown here is derived from an EMBL/GenBank/DDBJ whole genome shotgun (WGS) entry which is preliminary data.</text>
</comment>
<dbReference type="Proteomes" id="UP000004703">
    <property type="component" value="Chromosome"/>
</dbReference>
<sequence>MLSTAEIKEFGTVSHAKICKIEIGKKKRAAGPVFQKTSWLKTISW</sequence>
<dbReference type="AlphaFoldDB" id="A0A5E8UXN2"/>
<name>A0A5E8UXN2_ROSAD</name>
<evidence type="ECO:0000313" key="2">
    <source>
        <dbReference type="Proteomes" id="UP000004703"/>
    </source>
</evidence>
<gene>
    <name evidence="1" type="ORF">SADFL11_00001700</name>
</gene>
<proteinExistence type="predicted"/>
<evidence type="ECO:0000313" key="1">
    <source>
        <dbReference type="EMBL" id="RMX61920.1"/>
    </source>
</evidence>
<reference evidence="1 2" key="1">
    <citation type="submission" date="2008-01" db="EMBL/GenBank/DDBJ databases">
        <authorList>
            <person name="Wagner-Dobler I."/>
            <person name="Ferriera S."/>
            <person name="Johnson J."/>
            <person name="Kravitz S."/>
            <person name="Beeson K."/>
            <person name="Sutton G."/>
            <person name="Rogers Y.-H."/>
            <person name="Friedman R."/>
            <person name="Frazier M."/>
            <person name="Venter J.C."/>
        </authorList>
    </citation>
    <scope>NUCLEOTIDE SEQUENCE [LARGE SCALE GENOMIC DNA]</scope>
    <source>
        <strain evidence="2">DSM 17067 / NCIMB 14079 / DFL-11</strain>
    </source>
</reference>